<protein>
    <submittedName>
        <fullName evidence="10">ARAD1C33352p</fullName>
    </submittedName>
</protein>
<dbReference type="Pfam" id="PF05837">
    <property type="entry name" value="CENP-H"/>
    <property type="match status" value="1"/>
</dbReference>
<evidence type="ECO:0000256" key="5">
    <source>
        <dbReference type="ARBA" id="ARBA00023242"/>
    </source>
</evidence>
<dbReference type="AlphaFoldDB" id="A0A060T312"/>
<keyword evidence="3" id="KW-0158">Chromosome</keyword>
<dbReference type="EMBL" id="HG937693">
    <property type="protein sequence ID" value="CDP35348.1"/>
    <property type="molecule type" value="Genomic_DNA"/>
</dbReference>
<evidence type="ECO:0000256" key="6">
    <source>
        <dbReference type="ARBA" id="ARBA00023328"/>
    </source>
</evidence>
<organism evidence="10">
    <name type="scientific">Blastobotrys adeninivorans</name>
    <name type="common">Yeast</name>
    <name type="synonym">Arxula adeninivorans</name>
    <dbReference type="NCBI Taxonomy" id="409370"/>
    <lineage>
        <taxon>Eukaryota</taxon>
        <taxon>Fungi</taxon>
        <taxon>Dikarya</taxon>
        <taxon>Ascomycota</taxon>
        <taxon>Saccharomycotina</taxon>
        <taxon>Dipodascomycetes</taxon>
        <taxon>Dipodascales</taxon>
        <taxon>Trichomonascaceae</taxon>
        <taxon>Blastobotrys</taxon>
    </lineage>
</organism>
<name>A0A060T312_BLAAD</name>
<gene>
    <name evidence="10" type="ORF">GNLVRS02_ARAD1C33352g</name>
</gene>
<dbReference type="GO" id="GO:0051382">
    <property type="term" value="P:kinetochore assembly"/>
    <property type="evidence" value="ECO:0007669"/>
    <property type="project" value="InterPro"/>
</dbReference>
<keyword evidence="4" id="KW-0995">Kinetochore</keyword>
<feature type="coiled-coil region" evidence="8">
    <location>
        <begin position="76"/>
        <end position="103"/>
    </location>
</feature>
<keyword evidence="5" id="KW-0539">Nucleus</keyword>
<proteinExistence type="inferred from homology"/>
<keyword evidence="6" id="KW-0137">Centromere</keyword>
<sequence>MEKVCDDILDSIKDHYCGIPRLSNSSLSELERQYLNKAQKKLSPRQLDELAKRATLTSYDPKSASSQRIFQLVAIRDYASNKLQQASNEVEFLEDEFVKVSNENSATLDDNRQLSAQLSQQMSRLRVRQRQAFNHQQLDAYRSKLAQLTETDKKLAVLQEFIVAFVASTGLDWYGTDWEQLIMDCGSGSLLATDDFDPL</sequence>
<evidence type="ECO:0000256" key="2">
    <source>
        <dbReference type="ARBA" id="ARBA00004629"/>
    </source>
</evidence>
<dbReference type="GO" id="GO:0000776">
    <property type="term" value="C:kinetochore"/>
    <property type="evidence" value="ECO:0007669"/>
    <property type="project" value="UniProtKB-KW"/>
</dbReference>
<comment type="subcellular location">
    <subcellularLocation>
        <location evidence="2">Chromosome</location>
        <location evidence="2">Centromere</location>
        <location evidence="2">Kinetochore</location>
    </subcellularLocation>
    <subcellularLocation>
        <location evidence="1">Nucleus</location>
    </subcellularLocation>
</comment>
<evidence type="ECO:0000256" key="1">
    <source>
        <dbReference type="ARBA" id="ARBA00004123"/>
    </source>
</evidence>
<evidence type="ECO:0000256" key="4">
    <source>
        <dbReference type="ARBA" id="ARBA00022838"/>
    </source>
</evidence>
<reference evidence="10" key="2">
    <citation type="submission" date="2014-06" db="EMBL/GenBank/DDBJ databases">
        <title>The complete genome of Blastobotrys (Arxula) adeninivorans LS3 - a yeast of biotechnological interest.</title>
        <authorList>
            <person name="Kunze G."/>
            <person name="Gaillardin C."/>
            <person name="Czernicka M."/>
            <person name="Durrens P."/>
            <person name="Martin T."/>
            <person name="Boer E."/>
            <person name="Gabaldon T."/>
            <person name="Cruz J."/>
            <person name="Talla E."/>
            <person name="Marck C."/>
            <person name="Goffeau A."/>
            <person name="Barbe V."/>
            <person name="Baret P."/>
            <person name="Baronian K."/>
            <person name="Beier S."/>
            <person name="Bleykasten C."/>
            <person name="Bode R."/>
            <person name="Casaregola S."/>
            <person name="Despons L."/>
            <person name="Fairhead C."/>
            <person name="Giersberg M."/>
            <person name="Gierski P."/>
            <person name="Hahnel U."/>
            <person name="Hartmann A."/>
            <person name="Jankowska D."/>
            <person name="Jubin C."/>
            <person name="Jung P."/>
            <person name="Lafontaine I."/>
            <person name="Leh-Louis V."/>
            <person name="Lemaire M."/>
            <person name="Marcet-Houben M."/>
            <person name="Mascher M."/>
            <person name="Morel G."/>
            <person name="Richard G.-F."/>
            <person name="Riechen J."/>
            <person name="Sacerdot C."/>
            <person name="Sarkar A."/>
            <person name="Savel G."/>
            <person name="Schacherer J."/>
            <person name="Sherman D."/>
            <person name="Straub M.-L."/>
            <person name="Stein N."/>
            <person name="Thierry A."/>
            <person name="Trautwein-Schult A."/>
            <person name="Westhof E."/>
            <person name="Worch S."/>
            <person name="Dujon B."/>
            <person name="Souciet J.-L."/>
            <person name="Wincker P."/>
            <person name="Scholz U."/>
            <person name="Neuveglise N."/>
        </authorList>
    </citation>
    <scope>NUCLEOTIDE SEQUENCE</scope>
    <source>
        <strain evidence="10">LS3</strain>
    </source>
</reference>
<dbReference type="InterPro" id="IPR008426">
    <property type="entry name" value="CENP-H_C"/>
</dbReference>
<keyword evidence="8" id="KW-0175">Coiled coil</keyword>
<evidence type="ECO:0000259" key="9">
    <source>
        <dbReference type="Pfam" id="PF05837"/>
    </source>
</evidence>
<evidence type="ECO:0000313" key="10">
    <source>
        <dbReference type="EMBL" id="CDP35348.1"/>
    </source>
</evidence>
<comment type="similarity">
    <text evidence="7">Belongs to the CENP-H/MCM16 family.</text>
</comment>
<feature type="domain" description="Centromere protein H C-terminal" evidence="9">
    <location>
        <begin position="60"/>
        <end position="185"/>
    </location>
</feature>
<dbReference type="GO" id="GO:0005634">
    <property type="term" value="C:nucleus"/>
    <property type="evidence" value="ECO:0007669"/>
    <property type="project" value="UniProtKB-SubCell"/>
</dbReference>
<reference evidence="10" key="1">
    <citation type="submission" date="2014-02" db="EMBL/GenBank/DDBJ databases">
        <authorList>
            <person name="Genoscope - CEA"/>
        </authorList>
    </citation>
    <scope>NUCLEOTIDE SEQUENCE</scope>
    <source>
        <strain evidence="10">LS3</strain>
    </source>
</reference>
<evidence type="ECO:0000256" key="8">
    <source>
        <dbReference type="SAM" id="Coils"/>
    </source>
</evidence>
<accession>A0A060T312</accession>
<evidence type="ECO:0000256" key="7">
    <source>
        <dbReference type="ARBA" id="ARBA00025735"/>
    </source>
</evidence>
<evidence type="ECO:0000256" key="3">
    <source>
        <dbReference type="ARBA" id="ARBA00022454"/>
    </source>
</evidence>